<dbReference type="RefSeq" id="WP_068741878.1">
    <property type="nucleotide sequence ID" value="NZ_CBDRGN010000001.1"/>
</dbReference>
<dbReference type="KEGG" id="tsm:ASU32_12120"/>
<proteinExistence type="predicted"/>
<gene>
    <name evidence="1" type="ORF">SAMN04489793_2685</name>
</gene>
<organism evidence="1 2">
    <name type="scientific">Tsukamurella tyrosinosolvens</name>
    <dbReference type="NCBI Taxonomy" id="57704"/>
    <lineage>
        <taxon>Bacteria</taxon>
        <taxon>Bacillati</taxon>
        <taxon>Actinomycetota</taxon>
        <taxon>Actinomycetes</taxon>
        <taxon>Mycobacteriales</taxon>
        <taxon>Tsukamurellaceae</taxon>
        <taxon>Tsukamurella</taxon>
    </lineage>
</organism>
<sequence>MNSAPLPWWLADSADLLAHLSAEQQDRISSVIYSNYLAGAEPPYRHFIAPLVDVELGLMTADEAINRFAYYRQAQIDE</sequence>
<reference evidence="2" key="1">
    <citation type="submission" date="2016-10" db="EMBL/GenBank/DDBJ databases">
        <authorList>
            <person name="Varghese N."/>
            <person name="Submissions S."/>
        </authorList>
    </citation>
    <scope>NUCLEOTIDE SEQUENCE [LARGE SCALE GENOMIC DNA]</scope>
    <source>
        <strain evidence="2">DSM 44234</strain>
    </source>
</reference>
<evidence type="ECO:0000313" key="1">
    <source>
        <dbReference type="EMBL" id="SEC59382.1"/>
    </source>
</evidence>
<dbReference type="STRING" id="57704.SAMN04489793_2685"/>
<accession>A0A1H4TSC2</accession>
<dbReference type="AlphaFoldDB" id="A0A1H4TSC2"/>
<keyword evidence="2" id="KW-1185">Reference proteome</keyword>
<dbReference type="EMBL" id="FNSA01000003">
    <property type="protein sequence ID" value="SEC59382.1"/>
    <property type="molecule type" value="Genomic_DNA"/>
</dbReference>
<evidence type="ECO:0008006" key="3">
    <source>
        <dbReference type="Google" id="ProtNLM"/>
    </source>
</evidence>
<dbReference type="Proteomes" id="UP000182241">
    <property type="component" value="Unassembled WGS sequence"/>
</dbReference>
<protein>
    <recommendedName>
        <fullName evidence="3">Antitoxin VbhA domain-containing protein</fullName>
    </recommendedName>
</protein>
<evidence type="ECO:0000313" key="2">
    <source>
        <dbReference type="Proteomes" id="UP000182241"/>
    </source>
</evidence>
<name>A0A1H4TSC2_TSUTY</name>